<proteinExistence type="predicted"/>
<evidence type="ECO:0000313" key="2">
    <source>
        <dbReference type="Proteomes" id="UP001060012"/>
    </source>
</evidence>
<keyword evidence="2" id="KW-1185">Reference proteome</keyword>
<dbReference type="InterPro" id="IPR005500">
    <property type="entry name" value="DUF309"/>
</dbReference>
<gene>
    <name evidence="1" type="ORF">NJU99_09460</name>
</gene>
<dbReference type="Proteomes" id="UP001060012">
    <property type="component" value="Chromosome"/>
</dbReference>
<dbReference type="RefSeq" id="WP_254575672.1">
    <property type="nucleotide sequence ID" value="NZ_CP100595.1"/>
</dbReference>
<dbReference type="Pfam" id="PF03745">
    <property type="entry name" value="DUF309"/>
    <property type="match status" value="1"/>
</dbReference>
<dbReference type="SUPFAM" id="SSF140663">
    <property type="entry name" value="TTHA0068-like"/>
    <property type="match status" value="1"/>
</dbReference>
<reference evidence="1" key="1">
    <citation type="submission" date="2022-07" db="EMBL/GenBank/DDBJ databases">
        <title>Arcobacter roscoffensis sp. nov., a marine bacterium isolated from coastal seawater collected from Roscoff, France.</title>
        <authorList>
            <person name="Pascual J."/>
            <person name="Lepeaux C."/>
            <person name="Methner A."/>
            <person name="Overmann J."/>
        </authorList>
    </citation>
    <scope>NUCLEOTIDE SEQUENCE</scope>
    <source>
        <strain evidence="1">ARW1-2F2</strain>
    </source>
</reference>
<accession>A0ABY5DZV9</accession>
<dbReference type="EMBL" id="CP100595">
    <property type="protein sequence ID" value="UTJ05491.1"/>
    <property type="molecule type" value="Genomic_DNA"/>
</dbReference>
<dbReference type="Gene3D" id="1.10.3450.10">
    <property type="entry name" value="TTHA0068-like"/>
    <property type="match status" value="1"/>
</dbReference>
<name>A0ABY5DZV9_9BACT</name>
<evidence type="ECO:0000313" key="1">
    <source>
        <dbReference type="EMBL" id="UTJ05491.1"/>
    </source>
</evidence>
<organism evidence="1 2">
    <name type="scientific">Arcobacter roscoffensis</name>
    <dbReference type="NCBI Taxonomy" id="2961520"/>
    <lineage>
        <taxon>Bacteria</taxon>
        <taxon>Pseudomonadati</taxon>
        <taxon>Campylobacterota</taxon>
        <taxon>Epsilonproteobacteria</taxon>
        <taxon>Campylobacterales</taxon>
        <taxon>Arcobacteraceae</taxon>
        <taxon>Arcobacter</taxon>
    </lineage>
</organism>
<sequence>MKIDYSVFNQKTAIDRFIFAVEEGYYREAHELLEDDWNEYKRLGLKKKALALKGLINGATALALFHIKKRPHAYAKVWPVFIKYMPLLEEVELENKDKFYYARDLLIKLNKKIENKSQAILA</sequence>
<protein>
    <submittedName>
        <fullName evidence="1">DUF309 domain-containing protein</fullName>
    </submittedName>
</protein>
<dbReference type="InterPro" id="IPR023203">
    <property type="entry name" value="TTHA0068_sf"/>
</dbReference>